<evidence type="ECO:0000256" key="2">
    <source>
        <dbReference type="ARBA" id="ARBA00022723"/>
    </source>
</evidence>
<dbReference type="PRINTS" id="PR00755">
    <property type="entry name" value="AFLATOXINBRP"/>
</dbReference>
<keyword evidence="5" id="KW-0804">Transcription</keyword>
<dbReference type="EMBL" id="LCWV01000043">
    <property type="protein sequence ID" value="PWI64850.1"/>
    <property type="molecule type" value="Genomic_DNA"/>
</dbReference>
<keyword evidence="4" id="KW-0843">Virulence</keyword>
<protein>
    <recommendedName>
        <fullName evidence="8">Zn(2)-C6 fungal-type domain-containing protein</fullName>
    </recommendedName>
</protein>
<dbReference type="SUPFAM" id="SSF57701">
    <property type="entry name" value="Zn2/Cys6 DNA-binding domain"/>
    <property type="match status" value="1"/>
</dbReference>
<comment type="caution">
    <text evidence="9">The sequence shown here is derived from an EMBL/GenBank/DDBJ whole genome shotgun (WGS) entry which is preliminary data.</text>
</comment>
<dbReference type="GO" id="GO:0003677">
    <property type="term" value="F:DNA binding"/>
    <property type="evidence" value="ECO:0007669"/>
    <property type="project" value="InterPro"/>
</dbReference>
<dbReference type="GO" id="GO:0008270">
    <property type="term" value="F:zinc ion binding"/>
    <property type="evidence" value="ECO:0007669"/>
    <property type="project" value="InterPro"/>
</dbReference>
<name>A0A2U3DRG4_PURLI</name>
<organism evidence="9 10">
    <name type="scientific">Purpureocillium lilacinum</name>
    <name type="common">Paecilomyces lilacinus</name>
    <dbReference type="NCBI Taxonomy" id="33203"/>
    <lineage>
        <taxon>Eukaryota</taxon>
        <taxon>Fungi</taxon>
        <taxon>Dikarya</taxon>
        <taxon>Ascomycota</taxon>
        <taxon>Pezizomycotina</taxon>
        <taxon>Sordariomycetes</taxon>
        <taxon>Hypocreomycetidae</taxon>
        <taxon>Hypocreales</taxon>
        <taxon>Ophiocordycipitaceae</taxon>
        <taxon>Purpureocillium</taxon>
    </lineage>
</organism>
<evidence type="ECO:0000259" key="8">
    <source>
        <dbReference type="PROSITE" id="PS50048"/>
    </source>
</evidence>
<proteinExistence type="predicted"/>
<evidence type="ECO:0000256" key="5">
    <source>
        <dbReference type="ARBA" id="ARBA00023163"/>
    </source>
</evidence>
<evidence type="ECO:0000256" key="3">
    <source>
        <dbReference type="ARBA" id="ARBA00023015"/>
    </source>
</evidence>
<keyword evidence="3" id="KW-0805">Transcription regulation</keyword>
<dbReference type="CDD" id="cd00067">
    <property type="entry name" value="GAL4"/>
    <property type="match status" value="1"/>
</dbReference>
<keyword evidence="2" id="KW-0479">Metal-binding</keyword>
<dbReference type="PROSITE" id="PS50048">
    <property type="entry name" value="ZN2_CY6_FUNGAL_2"/>
    <property type="match status" value="1"/>
</dbReference>
<feature type="region of interest" description="Disordered" evidence="7">
    <location>
        <begin position="898"/>
        <end position="970"/>
    </location>
</feature>
<evidence type="ECO:0000313" key="10">
    <source>
        <dbReference type="Proteomes" id="UP000245956"/>
    </source>
</evidence>
<accession>A0A2U3DRG4</accession>
<dbReference type="InterPro" id="IPR007219">
    <property type="entry name" value="XnlR_reg_dom"/>
</dbReference>
<dbReference type="PROSITE" id="PS00463">
    <property type="entry name" value="ZN2_CY6_FUNGAL_1"/>
    <property type="match status" value="1"/>
</dbReference>
<feature type="region of interest" description="Disordered" evidence="7">
    <location>
        <begin position="804"/>
        <end position="826"/>
    </location>
</feature>
<feature type="compositionally biased region" description="Polar residues" evidence="7">
    <location>
        <begin position="805"/>
        <end position="815"/>
    </location>
</feature>
<dbReference type="Pfam" id="PF00172">
    <property type="entry name" value="Zn_clus"/>
    <property type="match status" value="1"/>
</dbReference>
<evidence type="ECO:0000313" key="9">
    <source>
        <dbReference type="EMBL" id="PWI64850.1"/>
    </source>
</evidence>
<feature type="region of interest" description="Disordered" evidence="7">
    <location>
        <begin position="393"/>
        <end position="426"/>
    </location>
</feature>
<dbReference type="InterPro" id="IPR001138">
    <property type="entry name" value="Zn2Cys6_DnaBD"/>
</dbReference>
<sequence>MLTAAAAATSPSYAPSSVAFHCKASDFPSSGRRTHECQPAEADSQHPWFCSLTLQYGIVVHQVRMDNAPPPPSCEYTHGISAVPDLGVPPDSSSTRPPRGEFGRLHPVHKAPGTDSRSPSLAPTAVVCEVAPVMLVALTWPSRPPQRVGQQPVELVAAQLRYFGNATLGARPQLSVLPFPATHTSLSWCNGAARKLIRPCGSLRVTSKVDSLSMAVLQTPSGRSRATAVAFVGVGPHVGARPPIHPSLNTETPAFAKHVDEYKQTRVQTSCLWSGNGPVLLDDASLLGLLPPSMGHLQHVLTVRLTPLFARKSSVPGHWSTARTKGSAIRSAHVGCIREASRRTPGLRDALGACSPYVQSELPVLRSSVGRSPAKCCLIVTQTNMAAWTHPKAGVHVRQTPSGATPPLLGRKSQSGPEAADPTQHNSRHDALWLGQLCVVCRYGLQAASFRTAGRHTSFPMLAIWPTGSSVGGGCRQRLRDALTHSTLHPTWAGRTFGGSNASRARLVVEALLATCLRKRKAWRQVEELQLQKRNPPRVLLSRHSSMPHLEMPRHPGIHVLPHLAARAIATLLHLRPSFSTDAHLFLEPDPRLHGEFVPTPHHTMHQSRAPPRTQRPARAVGTNEPCLALALLSLIAMPRGVRSAWQLAPLRSFIHPPIHPSSHPSLPLPGAGGTSTHCADGCHARPAGCVDFLLSTSPTALYSSSIWPRPWTQGAWTDRRQGVLDGTQVVATPLTPKYPLGRCVVPCPRSASAAAQTKRIDTNLLGLLRRPMPESTARNRRSASQRHITLKAAILGAAQHGLPTGSQPFFQQQRDGAGIHGGSGHMMDASQFAEFSFPFSGLPDQVRSHMMPMAGVSHVGYEGPAAAQFSQHRTMAATLPPEPHPMAPMVAMPTSSLAMDSDNHRSSPVESDDDGGVDRNSPTANTFEDPVADEFGLHGLSRGDGSDLGGRKDGKSDAPPAWSELKTKAGKDRKRLPLACIACRRKKIRCSGEKPACKHCLRSRIPCVYKVTTRKAAPRTDYMAMLDKRLKRMEERIIKIIPKTEQEGTPFITRAVVKPAIPGTEPSGKPFSKKRGADEAFGSDLEAWAKAPTKSKLAEVGDQQSSTEAQEEEEDKLSREGVDALPPKEVQEHLAEVFFDNVYGQAYHLLHKPSYMRKLRNDALPPVLVLSVCAVAARFTPNPKISPSARPFLRGEEWASQARDICTKRYEWPNITILTCLLILGLHEFGTCHGGRSWALGGQAIRMAFALQLHKDLEYDPLCRNKTPLSFIDREIRRRTMWACFLMDRFNSSGSDRPMFIKEETIKIPLPVKERFFQLDMPVHTEPLSGISSPIGTTDERQMSPAENNMGVAAYTIRSIAIWGRIITYLNQGGRESDAHPMWSEDSDYAALVNDTDEFVENLPSALQYSLQALELQVTEGTASQFLLLHLSIQQNMLFLSQAAVTFANSRAGTEAPKEFLSRVSAKTFAAANRISEILKDAEQSQCHISAPFAGYCAFSSTTIHIMGIFSGNATVKAAAETNSGVNIRFLRKMMRSWGMFHWMVENIRTQYRTALDASRSGRGDGPSPSRIIQYGDWFNQYPHGVPDTDLTDSTVQRKRAGEDGVLEQKAELQSVEEFFTTLSPVHTAESQRRSAAKTKPAARRQGEVPTTNGEAQNPEMASKNIAGQRRSPSNGAVPQPPRQFASALAGQTSRPTGFSPLVVPQTQTPAYTSMSPLSPIQVEQFPQQTSQNPFFSADMLSMNVPQQAGNLGSHLDRQISFPGFPMEPVGAVNGSPAAVGGGMNGWASVPGKGDGQRNMKLEDSIPNGRHVQGQQVPAPDGMSAFHGPDPSTAWFVPFGMDTPGVDHNMGLDGGSNADPFSTVFGGGGPIMTQNQLDALRHAL</sequence>
<dbReference type="SMART" id="SM00066">
    <property type="entry name" value="GAL4"/>
    <property type="match status" value="1"/>
</dbReference>
<dbReference type="InterPro" id="IPR050815">
    <property type="entry name" value="TF_fung"/>
</dbReference>
<feature type="region of interest" description="Disordered" evidence="7">
    <location>
        <begin position="85"/>
        <end position="104"/>
    </location>
</feature>
<dbReference type="SMART" id="SM00906">
    <property type="entry name" value="Fungal_trans"/>
    <property type="match status" value="1"/>
</dbReference>
<evidence type="ECO:0000256" key="1">
    <source>
        <dbReference type="ARBA" id="ARBA00004123"/>
    </source>
</evidence>
<dbReference type="InterPro" id="IPR036864">
    <property type="entry name" value="Zn2-C6_fun-type_DNA-bd_sf"/>
</dbReference>
<gene>
    <name evidence="9" type="ORF">PCL_08483</name>
</gene>
<dbReference type="GO" id="GO:0006351">
    <property type="term" value="P:DNA-templated transcription"/>
    <property type="evidence" value="ECO:0007669"/>
    <property type="project" value="InterPro"/>
</dbReference>
<dbReference type="Pfam" id="PF04082">
    <property type="entry name" value="Fungal_trans"/>
    <property type="match status" value="1"/>
</dbReference>
<reference evidence="9 10" key="1">
    <citation type="journal article" date="2016" name="Front. Microbiol.">
        <title>Genome and transcriptome sequences reveal the specific parasitism of the nematophagous Purpureocillium lilacinum 36-1.</title>
        <authorList>
            <person name="Xie J."/>
            <person name="Li S."/>
            <person name="Mo C."/>
            <person name="Xiao X."/>
            <person name="Peng D."/>
            <person name="Wang G."/>
            <person name="Xiao Y."/>
        </authorList>
    </citation>
    <scope>NUCLEOTIDE SEQUENCE [LARGE SCALE GENOMIC DNA]</scope>
    <source>
        <strain evidence="9 10">36-1</strain>
    </source>
</reference>
<dbReference type="GO" id="GO:0005634">
    <property type="term" value="C:nucleus"/>
    <property type="evidence" value="ECO:0007669"/>
    <property type="project" value="UniProtKB-SubCell"/>
</dbReference>
<feature type="domain" description="Zn(2)-C6 fungal-type" evidence="8">
    <location>
        <begin position="980"/>
        <end position="1010"/>
    </location>
</feature>
<dbReference type="Gene3D" id="4.10.240.10">
    <property type="entry name" value="Zn(2)-C6 fungal-type DNA-binding domain"/>
    <property type="match status" value="1"/>
</dbReference>
<dbReference type="PANTHER" id="PTHR47338">
    <property type="entry name" value="ZN(II)2CYS6 TRANSCRIPTION FACTOR (EUROFUNG)-RELATED"/>
    <property type="match status" value="1"/>
</dbReference>
<feature type="region of interest" description="Disordered" evidence="7">
    <location>
        <begin position="1093"/>
        <end position="1126"/>
    </location>
</feature>
<comment type="subcellular location">
    <subcellularLocation>
        <location evidence="1">Nucleus</location>
    </subcellularLocation>
</comment>
<dbReference type="Proteomes" id="UP000245956">
    <property type="component" value="Unassembled WGS sequence"/>
</dbReference>
<keyword evidence="6" id="KW-0539">Nucleus</keyword>
<dbReference type="GO" id="GO:0000981">
    <property type="term" value="F:DNA-binding transcription factor activity, RNA polymerase II-specific"/>
    <property type="evidence" value="ECO:0007669"/>
    <property type="project" value="InterPro"/>
</dbReference>
<evidence type="ECO:0000256" key="6">
    <source>
        <dbReference type="ARBA" id="ARBA00023242"/>
    </source>
</evidence>
<dbReference type="PANTHER" id="PTHR47338:SF27">
    <property type="entry name" value="ZN(II)2CYS6 TRANSCRIPTION FACTOR (EUROFUNG)"/>
    <property type="match status" value="1"/>
</dbReference>
<dbReference type="CDD" id="cd12148">
    <property type="entry name" value="fungal_TF_MHR"/>
    <property type="match status" value="1"/>
</dbReference>
<feature type="region of interest" description="Disordered" evidence="7">
    <location>
        <begin position="1625"/>
        <end position="1706"/>
    </location>
</feature>
<evidence type="ECO:0000256" key="4">
    <source>
        <dbReference type="ARBA" id="ARBA00023026"/>
    </source>
</evidence>
<evidence type="ECO:0000256" key="7">
    <source>
        <dbReference type="SAM" id="MobiDB-lite"/>
    </source>
</evidence>